<dbReference type="SMART" id="SM00862">
    <property type="entry name" value="Trans_reg_C"/>
    <property type="match status" value="1"/>
</dbReference>
<dbReference type="Proteomes" id="UP001596203">
    <property type="component" value="Unassembled WGS sequence"/>
</dbReference>
<evidence type="ECO:0000256" key="3">
    <source>
        <dbReference type="ARBA" id="ARBA00023125"/>
    </source>
</evidence>
<name>A0ABW1K9Q7_9ACTN</name>
<sequence length="737" mass="79377">MTDSGSPPETAFAALLRQYRQAAGLTQVELARRSGLSATAVRDLEQRRTLRPTQRSVSRLTAALELGTRPAAVLRRAATAGTDRTPAVVQTAATGRPMVSILGPLRVQRGTVTVDLTSSRQRALLARLAVSAGTTVGRRDLLEVLWGGEQPESAVNLLHTYVARLRRVLDPGRDGRTAATVLTHASGGYRLDLHEDQLDLLRFQRLVREATEVAGQAPAQAVARLTDALTLWRGDPLGDLDMLSGHPAVASLTAWLTATALRYADLLDRCGDYAPVVVALRPLAGRCPLDEQVYARLILALGATGRQGEAYAEYDGIVRRLADQLGADPGTELREYHQRLLRQQWNRVRRAAACGDVHPVVPVPIQAPAPVADFTGRAEELRRLREILVPSVDWVTRPSAPVCVIAGPAGTGKTVLAMVAAEQLGRAFPDGQLYADLRGRSDRPAGTGEVLTRFLHGLGVSEDRVRGDDEGSAALLRTVLAARRVLIVLDDARDAAQVRPLLPGRGGSRVLVTARNRLVALEGARRIDVPTLDTREALDLLAAIVPPARAGGDRAAALEVVSACGHLPLALRIAGVRLTTRARCTIADLSRRLADPRRRLDELRVGDLDLRAAFRPSVEQLPAPAARAFRLLALAPEPLLGLGAAAALLDRPATVVDEELQQLVDLSLLVAVGPGQFRLQELLRLYGRELAQRDEPARDRGAALARLAAWRAARILGDRDRRREGGTASAAMAEHRS</sequence>
<dbReference type="Gene3D" id="1.10.260.40">
    <property type="entry name" value="lambda repressor-like DNA-binding domains"/>
    <property type="match status" value="1"/>
</dbReference>
<dbReference type="InterPro" id="IPR005158">
    <property type="entry name" value="BTAD"/>
</dbReference>
<evidence type="ECO:0000256" key="4">
    <source>
        <dbReference type="ARBA" id="ARBA00023163"/>
    </source>
</evidence>
<dbReference type="InterPro" id="IPR051677">
    <property type="entry name" value="AfsR-DnrI-RedD_regulator"/>
</dbReference>
<dbReference type="Gene3D" id="1.10.10.10">
    <property type="entry name" value="Winged helix-like DNA-binding domain superfamily/Winged helix DNA-binding domain"/>
    <property type="match status" value="1"/>
</dbReference>
<protein>
    <submittedName>
        <fullName evidence="8">BTAD domain-containing putative transcriptional regulator</fullName>
    </submittedName>
</protein>
<evidence type="ECO:0000313" key="9">
    <source>
        <dbReference type="Proteomes" id="UP001596203"/>
    </source>
</evidence>
<dbReference type="InterPro" id="IPR027417">
    <property type="entry name" value="P-loop_NTPase"/>
</dbReference>
<dbReference type="InterPro" id="IPR002182">
    <property type="entry name" value="NB-ARC"/>
</dbReference>
<dbReference type="CDD" id="cd00093">
    <property type="entry name" value="HTH_XRE"/>
    <property type="match status" value="1"/>
</dbReference>
<evidence type="ECO:0000313" key="8">
    <source>
        <dbReference type="EMBL" id="MFC6018215.1"/>
    </source>
</evidence>
<dbReference type="PROSITE" id="PS51755">
    <property type="entry name" value="OMPR_PHOB"/>
    <property type="match status" value="1"/>
</dbReference>
<keyword evidence="3 5" id="KW-0238">DNA-binding</keyword>
<dbReference type="SMART" id="SM00382">
    <property type="entry name" value="AAA"/>
    <property type="match status" value="1"/>
</dbReference>
<keyword evidence="4" id="KW-0804">Transcription</keyword>
<keyword evidence="9" id="KW-1185">Reference proteome</keyword>
<dbReference type="Pfam" id="PF00931">
    <property type="entry name" value="NB-ARC"/>
    <property type="match status" value="1"/>
</dbReference>
<comment type="caution">
    <text evidence="8">The sequence shown here is derived from an EMBL/GenBank/DDBJ whole genome shotgun (WGS) entry which is preliminary data.</text>
</comment>
<feature type="domain" description="HTH cro/C1-type" evidence="6">
    <location>
        <begin position="16"/>
        <end position="73"/>
    </location>
</feature>
<dbReference type="Gene3D" id="3.40.50.300">
    <property type="entry name" value="P-loop containing nucleotide triphosphate hydrolases"/>
    <property type="match status" value="1"/>
</dbReference>
<dbReference type="CDD" id="cd15831">
    <property type="entry name" value="BTAD"/>
    <property type="match status" value="1"/>
</dbReference>
<dbReference type="PANTHER" id="PTHR35807:SF1">
    <property type="entry name" value="TRANSCRIPTIONAL REGULATOR REDD"/>
    <property type="match status" value="1"/>
</dbReference>
<feature type="domain" description="OmpR/PhoB-type" evidence="7">
    <location>
        <begin position="89"/>
        <end position="193"/>
    </location>
</feature>
<dbReference type="InterPro" id="IPR003593">
    <property type="entry name" value="AAA+_ATPase"/>
</dbReference>
<evidence type="ECO:0000259" key="7">
    <source>
        <dbReference type="PROSITE" id="PS51755"/>
    </source>
</evidence>
<dbReference type="SUPFAM" id="SSF52540">
    <property type="entry name" value="P-loop containing nucleoside triphosphate hydrolases"/>
    <property type="match status" value="1"/>
</dbReference>
<evidence type="ECO:0000256" key="5">
    <source>
        <dbReference type="PROSITE-ProRule" id="PRU01091"/>
    </source>
</evidence>
<organism evidence="8 9">
    <name type="scientific">Plantactinospora solaniradicis</name>
    <dbReference type="NCBI Taxonomy" id="1723736"/>
    <lineage>
        <taxon>Bacteria</taxon>
        <taxon>Bacillati</taxon>
        <taxon>Actinomycetota</taxon>
        <taxon>Actinomycetes</taxon>
        <taxon>Micromonosporales</taxon>
        <taxon>Micromonosporaceae</taxon>
        <taxon>Plantactinospora</taxon>
    </lineage>
</organism>
<dbReference type="Pfam" id="PF03704">
    <property type="entry name" value="BTAD"/>
    <property type="match status" value="1"/>
</dbReference>
<dbReference type="InterPro" id="IPR011990">
    <property type="entry name" value="TPR-like_helical_dom_sf"/>
</dbReference>
<accession>A0ABW1K9Q7</accession>
<evidence type="ECO:0000259" key="6">
    <source>
        <dbReference type="PROSITE" id="PS50943"/>
    </source>
</evidence>
<dbReference type="SMART" id="SM00530">
    <property type="entry name" value="HTH_XRE"/>
    <property type="match status" value="1"/>
</dbReference>
<dbReference type="EMBL" id="JBHSPR010000013">
    <property type="protein sequence ID" value="MFC6018215.1"/>
    <property type="molecule type" value="Genomic_DNA"/>
</dbReference>
<keyword evidence="2" id="KW-0805">Transcription regulation</keyword>
<comment type="similarity">
    <text evidence="1">Belongs to the AfsR/DnrI/RedD regulatory family.</text>
</comment>
<proteinExistence type="inferred from homology"/>
<dbReference type="PRINTS" id="PR00364">
    <property type="entry name" value="DISEASERSIST"/>
</dbReference>
<dbReference type="SUPFAM" id="SSF47413">
    <property type="entry name" value="lambda repressor-like DNA-binding domains"/>
    <property type="match status" value="1"/>
</dbReference>
<dbReference type="Gene3D" id="1.25.40.10">
    <property type="entry name" value="Tetratricopeptide repeat domain"/>
    <property type="match status" value="1"/>
</dbReference>
<dbReference type="InterPro" id="IPR010982">
    <property type="entry name" value="Lambda_DNA-bd_dom_sf"/>
</dbReference>
<reference evidence="9" key="1">
    <citation type="journal article" date="2019" name="Int. J. Syst. Evol. Microbiol.">
        <title>The Global Catalogue of Microorganisms (GCM) 10K type strain sequencing project: providing services to taxonomists for standard genome sequencing and annotation.</title>
        <authorList>
            <consortium name="The Broad Institute Genomics Platform"/>
            <consortium name="The Broad Institute Genome Sequencing Center for Infectious Disease"/>
            <person name="Wu L."/>
            <person name="Ma J."/>
        </authorList>
    </citation>
    <scope>NUCLEOTIDE SEQUENCE [LARGE SCALE GENOMIC DNA]</scope>
    <source>
        <strain evidence="9">ZS-35-S2</strain>
    </source>
</reference>
<dbReference type="InterPro" id="IPR036388">
    <property type="entry name" value="WH-like_DNA-bd_sf"/>
</dbReference>
<dbReference type="Pfam" id="PF13560">
    <property type="entry name" value="HTH_31"/>
    <property type="match status" value="1"/>
</dbReference>
<evidence type="ECO:0000256" key="1">
    <source>
        <dbReference type="ARBA" id="ARBA00005820"/>
    </source>
</evidence>
<dbReference type="PROSITE" id="PS50943">
    <property type="entry name" value="HTH_CROC1"/>
    <property type="match status" value="1"/>
</dbReference>
<dbReference type="PANTHER" id="PTHR35807">
    <property type="entry name" value="TRANSCRIPTIONAL REGULATOR REDD-RELATED"/>
    <property type="match status" value="1"/>
</dbReference>
<dbReference type="InterPro" id="IPR001867">
    <property type="entry name" value="OmpR/PhoB-type_DNA-bd"/>
</dbReference>
<gene>
    <name evidence="8" type="ORF">ACFP2T_18645</name>
</gene>
<dbReference type="InterPro" id="IPR016032">
    <property type="entry name" value="Sig_transdc_resp-reg_C-effctor"/>
</dbReference>
<dbReference type="RefSeq" id="WP_377423379.1">
    <property type="nucleotide sequence ID" value="NZ_JBHSPR010000013.1"/>
</dbReference>
<dbReference type="Pfam" id="PF00486">
    <property type="entry name" value="Trans_reg_C"/>
    <property type="match status" value="1"/>
</dbReference>
<evidence type="ECO:0000256" key="2">
    <source>
        <dbReference type="ARBA" id="ARBA00023015"/>
    </source>
</evidence>
<dbReference type="SUPFAM" id="SSF48452">
    <property type="entry name" value="TPR-like"/>
    <property type="match status" value="1"/>
</dbReference>
<dbReference type="SUPFAM" id="SSF46894">
    <property type="entry name" value="C-terminal effector domain of the bipartite response regulators"/>
    <property type="match status" value="1"/>
</dbReference>
<feature type="DNA-binding region" description="OmpR/PhoB-type" evidence="5">
    <location>
        <begin position="89"/>
        <end position="193"/>
    </location>
</feature>
<dbReference type="SMART" id="SM01043">
    <property type="entry name" value="BTAD"/>
    <property type="match status" value="1"/>
</dbReference>
<dbReference type="InterPro" id="IPR001387">
    <property type="entry name" value="Cro/C1-type_HTH"/>
</dbReference>